<dbReference type="AlphaFoldDB" id="A0A0F6AED4"/>
<evidence type="ECO:0000313" key="2">
    <source>
        <dbReference type="EMBL" id="KKE83744.1"/>
    </source>
</evidence>
<sequence>MFYLVFNFLLLALLYFLILSFIIVLDISDIFYNDYKLFIVTDSKVL</sequence>
<dbReference type="EMBL" id="AUXW01000142">
    <property type="protein sequence ID" value="KKE83744.1"/>
    <property type="molecule type" value="Genomic_DNA"/>
</dbReference>
<accession>A0A0F6AED4</accession>
<dbReference type="Proteomes" id="UP000033434">
    <property type="component" value="Unassembled WGS sequence"/>
</dbReference>
<reference evidence="2 3" key="1">
    <citation type="journal article" date="2015" name="BMC Genomics">
        <title>Genome mining reveals unlocked bioactive potential of marine Gram-negative bacteria.</title>
        <authorList>
            <person name="Machado H."/>
            <person name="Sonnenschein E.C."/>
            <person name="Melchiorsen J."/>
            <person name="Gram L."/>
        </authorList>
    </citation>
    <scope>NUCLEOTIDE SEQUENCE [LARGE SCALE GENOMIC DNA]</scope>
    <source>
        <strain evidence="2 3">S4054</strain>
    </source>
</reference>
<comment type="caution">
    <text evidence="2">The sequence shown here is derived from an EMBL/GenBank/DDBJ whole genome shotgun (WGS) entry which is preliminary data.</text>
</comment>
<proteinExistence type="predicted"/>
<name>A0A0F6AED4_9GAMM</name>
<protein>
    <submittedName>
        <fullName evidence="2">Uncharacterized protein</fullName>
    </submittedName>
</protein>
<organism evidence="2 3">
    <name type="scientific">Pseudoalteromonas luteoviolacea S4054</name>
    <dbReference type="NCBI Taxonomy" id="1129367"/>
    <lineage>
        <taxon>Bacteria</taxon>
        <taxon>Pseudomonadati</taxon>
        <taxon>Pseudomonadota</taxon>
        <taxon>Gammaproteobacteria</taxon>
        <taxon>Alteromonadales</taxon>
        <taxon>Pseudoalteromonadaceae</taxon>
        <taxon>Pseudoalteromonas</taxon>
    </lineage>
</organism>
<dbReference type="PATRIC" id="fig|1129367.4.peg.2401"/>
<feature type="transmembrane region" description="Helical" evidence="1">
    <location>
        <begin position="6"/>
        <end position="27"/>
    </location>
</feature>
<evidence type="ECO:0000256" key="1">
    <source>
        <dbReference type="SAM" id="Phobius"/>
    </source>
</evidence>
<keyword evidence="1" id="KW-0472">Membrane</keyword>
<evidence type="ECO:0000313" key="3">
    <source>
        <dbReference type="Proteomes" id="UP000033434"/>
    </source>
</evidence>
<gene>
    <name evidence="2" type="ORF">N479_13025</name>
</gene>
<keyword evidence="1" id="KW-1133">Transmembrane helix</keyword>
<keyword evidence="1" id="KW-0812">Transmembrane</keyword>